<accession>A0A8S4BD73</accession>
<dbReference type="OrthoDB" id="8956394at2759"/>
<dbReference type="Proteomes" id="UP000677803">
    <property type="component" value="Unassembled WGS sequence"/>
</dbReference>
<organism evidence="4 5">
    <name type="scientific">Menidia menidia</name>
    <name type="common">Atlantic silverside</name>
    <dbReference type="NCBI Taxonomy" id="238744"/>
    <lineage>
        <taxon>Eukaryota</taxon>
        <taxon>Metazoa</taxon>
        <taxon>Chordata</taxon>
        <taxon>Craniata</taxon>
        <taxon>Vertebrata</taxon>
        <taxon>Euteleostomi</taxon>
        <taxon>Actinopterygii</taxon>
        <taxon>Neopterygii</taxon>
        <taxon>Teleostei</taxon>
        <taxon>Neoteleostei</taxon>
        <taxon>Acanthomorphata</taxon>
        <taxon>Ovalentaria</taxon>
        <taxon>Atherinomorphae</taxon>
        <taxon>Atheriniformes</taxon>
        <taxon>Atherinopsidae</taxon>
        <taxon>Menidiinae</taxon>
        <taxon>Menidia</taxon>
    </lineage>
</organism>
<keyword evidence="2" id="KW-0963">Cytoplasm</keyword>
<dbReference type="PANTHER" id="PTHR21637:SF5">
    <property type="entry name" value="BTB_POZ DOMAIN-CONTAINING PROTEIN 10"/>
    <property type="match status" value="1"/>
</dbReference>
<evidence type="ECO:0000259" key="3">
    <source>
        <dbReference type="Pfam" id="PF16017"/>
    </source>
</evidence>
<reference evidence="4" key="1">
    <citation type="submission" date="2021-05" db="EMBL/GenBank/DDBJ databases">
        <authorList>
            <person name="Tigano A."/>
        </authorList>
    </citation>
    <scope>NUCLEOTIDE SEQUENCE</scope>
</reference>
<dbReference type="AlphaFoldDB" id="A0A8S4BD73"/>
<name>A0A8S4BD73_9TELE</name>
<dbReference type="PANTHER" id="PTHR21637">
    <property type="entry name" value="BTB/POZ DOMAIN-CONTAINING PROTEIN 10-RELATED"/>
    <property type="match status" value="1"/>
</dbReference>
<sequence>MSEDAEAAGKPALFGGAPGFCAAVIPQLVPCCFVFTWPSDTDRVCAPYAHPGGPHFPRAPPPPGGGHHAAPLGGASCDVVCVYDRPRPGERVTLIVDSTRFVVDPALFTAQPNPMLGRDLSASSMMFGSGRDNNFTRPNEKGEFEVADGISSTVFRAILEFPLKLV</sequence>
<evidence type="ECO:0000256" key="2">
    <source>
        <dbReference type="ARBA" id="ARBA00022490"/>
    </source>
</evidence>
<comment type="caution">
    <text evidence="4">The sequence shown here is derived from an EMBL/GenBank/DDBJ whole genome shotgun (WGS) entry which is preliminary data.</text>
</comment>
<evidence type="ECO:0000313" key="4">
    <source>
        <dbReference type="EMBL" id="CAG5958530.1"/>
    </source>
</evidence>
<proteinExistence type="predicted"/>
<keyword evidence="5" id="KW-1185">Reference proteome</keyword>
<dbReference type="InterPro" id="IPR039885">
    <property type="entry name" value="BTBD10/KCTD20_BTB/POZ"/>
</dbReference>
<comment type="subcellular location">
    <subcellularLocation>
        <location evidence="1">Cytoplasm</location>
    </subcellularLocation>
</comment>
<evidence type="ECO:0000256" key="1">
    <source>
        <dbReference type="ARBA" id="ARBA00004496"/>
    </source>
</evidence>
<gene>
    <name evidence="4" type="ORF">MMEN_LOCUS15348</name>
</gene>
<feature type="domain" description="BTBD10/KCTD20 BTB/POZ" evidence="3">
    <location>
        <begin position="91"/>
        <end position="161"/>
    </location>
</feature>
<dbReference type="InterPro" id="IPR039886">
    <property type="entry name" value="BTBD10/KCTD20"/>
</dbReference>
<protein>
    <submittedName>
        <fullName evidence="4">(Atlantic silverside) hypothetical protein</fullName>
    </submittedName>
</protein>
<dbReference type="Pfam" id="PF16017">
    <property type="entry name" value="BTB_3"/>
    <property type="match status" value="1"/>
</dbReference>
<dbReference type="EMBL" id="CAJRST010022223">
    <property type="protein sequence ID" value="CAG5958530.1"/>
    <property type="molecule type" value="Genomic_DNA"/>
</dbReference>
<dbReference type="GO" id="GO:0005737">
    <property type="term" value="C:cytoplasm"/>
    <property type="evidence" value="ECO:0007669"/>
    <property type="project" value="UniProtKB-SubCell"/>
</dbReference>
<dbReference type="GO" id="GO:0042327">
    <property type="term" value="P:positive regulation of phosphorylation"/>
    <property type="evidence" value="ECO:0007669"/>
    <property type="project" value="TreeGrafter"/>
</dbReference>
<evidence type="ECO:0000313" key="5">
    <source>
        <dbReference type="Proteomes" id="UP000677803"/>
    </source>
</evidence>